<organism evidence="2 3">
    <name type="scientific">Rhodamnia argentea</name>
    <dbReference type="NCBI Taxonomy" id="178133"/>
    <lineage>
        <taxon>Eukaryota</taxon>
        <taxon>Viridiplantae</taxon>
        <taxon>Streptophyta</taxon>
        <taxon>Embryophyta</taxon>
        <taxon>Tracheophyta</taxon>
        <taxon>Spermatophyta</taxon>
        <taxon>Magnoliopsida</taxon>
        <taxon>eudicotyledons</taxon>
        <taxon>Gunneridae</taxon>
        <taxon>Pentapetalae</taxon>
        <taxon>rosids</taxon>
        <taxon>malvids</taxon>
        <taxon>Myrtales</taxon>
        <taxon>Myrtaceae</taxon>
        <taxon>Myrtoideae</taxon>
        <taxon>Myrteae</taxon>
        <taxon>Australasian group</taxon>
        <taxon>Rhodamnia</taxon>
    </lineage>
</organism>
<proteinExistence type="predicted"/>
<dbReference type="RefSeq" id="XP_048134027.1">
    <property type="nucleotide sequence ID" value="XM_048278070.1"/>
</dbReference>
<reference evidence="3" key="2">
    <citation type="submission" date="2025-08" db="UniProtKB">
        <authorList>
            <consortium name="RefSeq"/>
        </authorList>
    </citation>
    <scope>IDENTIFICATION</scope>
    <source>
        <tissue evidence="3">Leaf</tissue>
    </source>
</reference>
<sequence length="265" mass="30232">MAEFFRLRRNQMTVDQYEAKFSELSKYAPRLIEDPEDRARRFGDGLKPEIKSVLAPFNLQDYDDLYERALIVEQDLAERTAASGSRFTSSNRFEKRQGKKPMYGGVHHIPPNRRGAINKPVFRQSDVCNQCHQRHGPGPCPYRSGACFGCGRLGHQVKDRPQRQQRMQAPQLRGPLRGAMPQNFQNRPRAQGRVFAHTLPLDVVFKISTPLKDNVVAANGCPNRRLVIDGHEGRIDLIVLEMYDFDPIVGMDWLMKQKVSSGLLS</sequence>
<evidence type="ECO:0000313" key="2">
    <source>
        <dbReference type="Proteomes" id="UP000827889"/>
    </source>
</evidence>
<dbReference type="Pfam" id="PF08284">
    <property type="entry name" value="RVP_2"/>
    <property type="match status" value="1"/>
</dbReference>
<name>A0ABM3HBS0_9MYRT</name>
<dbReference type="PANTHER" id="PTHR15503">
    <property type="entry name" value="LDOC1 RELATED"/>
    <property type="match status" value="1"/>
</dbReference>
<dbReference type="PANTHER" id="PTHR15503:SF45">
    <property type="entry name" value="RNA-DIRECTED DNA POLYMERASE HOMOLOG"/>
    <property type="match status" value="1"/>
</dbReference>
<dbReference type="Proteomes" id="UP000827889">
    <property type="component" value="Chromosome 1"/>
</dbReference>
<accession>A0ABM3HBS0</accession>
<dbReference type="GeneID" id="125314836"/>
<dbReference type="InterPro" id="IPR032567">
    <property type="entry name" value="RTL1-rel"/>
</dbReference>
<keyword evidence="2" id="KW-1185">Reference proteome</keyword>
<reference evidence="2" key="1">
    <citation type="submission" date="2025-05" db="UniProtKB">
        <authorList>
            <consortium name="RefSeq"/>
        </authorList>
    </citation>
    <scope>NUCLEOTIDE SEQUENCE [LARGE SCALE GENOMIC DNA]</scope>
</reference>
<protein>
    <submittedName>
        <fullName evidence="3">Uncharacterized protein LOC125314836</fullName>
    </submittedName>
</protein>
<feature type="region of interest" description="Disordered" evidence="1">
    <location>
        <begin position="87"/>
        <end position="114"/>
    </location>
</feature>
<gene>
    <name evidence="3" type="primary">LOC125314836</name>
</gene>
<evidence type="ECO:0000313" key="3">
    <source>
        <dbReference type="RefSeq" id="XP_048134027.1"/>
    </source>
</evidence>
<evidence type="ECO:0000256" key="1">
    <source>
        <dbReference type="SAM" id="MobiDB-lite"/>
    </source>
</evidence>